<keyword evidence="2" id="KW-1185">Reference proteome</keyword>
<dbReference type="InterPro" id="IPR007527">
    <property type="entry name" value="Znf_SWIM"/>
</dbReference>
<dbReference type="KEGG" id="aaco:K1I37_07870"/>
<protein>
    <submittedName>
        <fullName evidence="1">Uncharacterized protein</fullName>
    </submittedName>
</protein>
<dbReference type="PROSITE" id="PS50966">
    <property type="entry name" value="ZF_SWIM"/>
    <property type="match status" value="1"/>
</dbReference>
<evidence type="ECO:0000313" key="2">
    <source>
        <dbReference type="Proteomes" id="UP000829401"/>
    </source>
</evidence>
<dbReference type="GO" id="GO:0008270">
    <property type="term" value="F:zinc ion binding"/>
    <property type="evidence" value="ECO:0007669"/>
    <property type="project" value="InterPro"/>
</dbReference>
<dbReference type="Proteomes" id="UP000829401">
    <property type="component" value="Chromosome"/>
</dbReference>
<accession>T0BKV4</accession>
<name>T0BKV4_ALIAG</name>
<dbReference type="PANTHER" id="PTHR38133">
    <property type="entry name" value="SLR1429 PROTEIN"/>
    <property type="match status" value="1"/>
</dbReference>
<dbReference type="RefSeq" id="WP_021297095.1">
    <property type="nucleotide sequence ID" value="NZ_AURB01000145.1"/>
</dbReference>
<dbReference type="eggNOG" id="COG4279">
    <property type="taxonomic scope" value="Bacteria"/>
</dbReference>
<dbReference type="PANTHER" id="PTHR38133:SF1">
    <property type="entry name" value="SLR1429 PROTEIN"/>
    <property type="match status" value="1"/>
</dbReference>
<dbReference type="EMBL" id="CP080467">
    <property type="protein sequence ID" value="UNO50379.1"/>
    <property type="molecule type" value="Genomic_DNA"/>
</dbReference>
<dbReference type="Pfam" id="PF04434">
    <property type="entry name" value="SWIM"/>
    <property type="match status" value="1"/>
</dbReference>
<dbReference type="AlphaFoldDB" id="T0BKV4"/>
<accession>A0A9E7CRT1</accession>
<dbReference type="STRING" id="1356854.N007_10205"/>
<proteinExistence type="predicted"/>
<organism evidence="1 2">
    <name type="scientific">Alicyclobacillus acidoterrestris (strain ATCC 49025 / DSM 3922 / CIP 106132 / NCIMB 13137 / GD3B)</name>
    <dbReference type="NCBI Taxonomy" id="1356854"/>
    <lineage>
        <taxon>Bacteria</taxon>
        <taxon>Bacillati</taxon>
        <taxon>Bacillota</taxon>
        <taxon>Bacilli</taxon>
        <taxon>Bacillales</taxon>
        <taxon>Alicyclobacillaceae</taxon>
        <taxon>Alicyclobacillus</taxon>
    </lineage>
</organism>
<reference evidence="2" key="1">
    <citation type="journal article" date="2022" name="G3 (Bethesda)">
        <title>Unveiling the complete genome sequence of Alicyclobacillus acidoterrestris DSM 3922T, a taint-producing strain.</title>
        <authorList>
            <person name="Leonardo I.C."/>
            <person name="Barreto Crespo M.T."/>
            <person name="Gaspar F.B."/>
        </authorList>
    </citation>
    <scope>NUCLEOTIDE SEQUENCE [LARGE SCALE GENOMIC DNA]</scope>
    <source>
        <strain evidence="2">DSM 3922</strain>
    </source>
</reference>
<sequence length="242" mass="27077">MNVKSKGRASVVENAWKVVLKEADKSRARKGKQDAKSGAVSNVRTHDGGIVASVKTTGPERGTFQVFLPWLADYTGHRLDVAKWLARRPDWIAAHFTGNWDLDFVQFVTDNQLNLFPDETTWQKIEHESKCTCSDWQPVCAHVLALLYHLLASADANPLNIFQFVGLSVDELLDEAHRESARMVMAEQSEGRDVSLTAHRLEDTQEASARRDLRALIAHVEPVAPNGRLVPQFIVERVGDGR</sequence>
<dbReference type="OrthoDB" id="2373717at2"/>
<gene>
    <name evidence="1" type="ORF">K1I37_07870</name>
</gene>
<evidence type="ECO:0000313" key="1">
    <source>
        <dbReference type="EMBL" id="UNO50379.1"/>
    </source>
</evidence>